<keyword evidence="2 4" id="KW-0479">Metal-binding</keyword>
<dbReference type="RefSeq" id="XP_031376880.1">
    <property type="nucleotide sequence ID" value="XM_031521020.1"/>
</dbReference>
<keyword evidence="3 4" id="KW-0408">Iron</keyword>
<comment type="similarity">
    <text evidence="1 4">Belongs to the iron/ascorbate-dependent oxidoreductase family.</text>
</comment>
<dbReference type="Pfam" id="PF03171">
    <property type="entry name" value="2OG-FeII_Oxy"/>
    <property type="match status" value="1"/>
</dbReference>
<dbReference type="InterPro" id="IPR027443">
    <property type="entry name" value="IPNS-like_sf"/>
</dbReference>
<gene>
    <name evidence="9" type="primary">LOC116192466</name>
    <name evidence="6" type="ORF">CDL15_Pgr007837</name>
</gene>
<reference evidence="9" key="4">
    <citation type="submission" date="2025-04" db="UniProtKB">
        <authorList>
            <consortium name="RefSeq"/>
        </authorList>
    </citation>
    <scope>IDENTIFICATION</scope>
    <source>
        <tissue evidence="9">Leaf</tissue>
    </source>
</reference>
<keyword evidence="4" id="KW-0560">Oxidoreductase</keyword>
<evidence type="ECO:0000256" key="3">
    <source>
        <dbReference type="ARBA" id="ARBA00023004"/>
    </source>
</evidence>
<dbReference type="Proteomes" id="UP000197138">
    <property type="component" value="Unassembled WGS sequence"/>
</dbReference>
<evidence type="ECO:0000313" key="9">
    <source>
        <dbReference type="RefSeq" id="XP_031376880.1"/>
    </source>
</evidence>
<dbReference type="Proteomes" id="UP000515151">
    <property type="component" value="Chromosome 1"/>
</dbReference>
<keyword evidence="8" id="KW-1185">Reference proteome</keyword>
<accession>A0A218XAS2</accession>
<dbReference type="InterPro" id="IPR044861">
    <property type="entry name" value="IPNS-like_FE2OG_OXY"/>
</dbReference>
<evidence type="ECO:0000313" key="6">
    <source>
        <dbReference type="EMBL" id="OWM81799.1"/>
    </source>
</evidence>
<dbReference type="SUPFAM" id="SSF51197">
    <property type="entry name" value="Clavaminate synthase-like"/>
    <property type="match status" value="1"/>
</dbReference>
<name>A0A218XAS2_PUNGR</name>
<evidence type="ECO:0000259" key="5">
    <source>
        <dbReference type="PROSITE" id="PS51471"/>
    </source>
</evidence>
<evidence type="ECO:0000256" key="2">
    <source>
        <dbReference type="ARBA" id="ARBA00022723"/>
    </source>
</evidence>
<dbReference type="InterPro" id="IPR005123">
    <property type="entry name" value="Oxoglu/Fe-dep_dioxygenase_dom"/>
</dbReference>
<evidence type="ECO:0000313" key="7">
    <source>
        <dbReference type="Proteomes" id="UP000197138"/>
    </source>
</evidence>
<feature type="domain" description="Fe2OG dioxygenase" evidence="5">
    <location>
        <begin position="211"/>
        <end position="312"/>
    </location>
</feature>
<dbReference type="GO" id="GO:0046872">
    <property type="term" value="F:metal ion binding"/>
    <property type="evidence" value="ECO:0007669"/>
    <property type="project" value="UniProtKB-KW"/>
</dbReference>
<dbReference type="EMBL" id="MTKT01002214">
    <property type="protein sequence ID" value="OWM81799.1"/>
    <property type="molecule type" value="Genomic_DNA"/>
</dbReference>
<dbReference type="AlphaFoldDB" id="A0A218XAS2"/>
<dbReference type="GeneID" id="116192466"/>
<dbReference type="GO" id="GO:0016491">
    <property type="term" value="F:oxidoreductase activity"/>
    <property type="evidence" value="ECO:0007669"/>
    <property type="project" value="UniProtKB-KW"/>
</dbReference>
<dbReference type="Gene3D" id="2.60.120.330">
    <property type="entry name" value="B-lactam Antibiotic, Isopenicillin N Synthase, Chain"/>
    <property type="match status" value="1"/>
</dbReference>
<dbReference type="InterPro" id="IPR026992">
    <property type="entry name" value="DIOX_N"/>
</dbReference>
<proteinExistence type="inferred from homology"/>
<organism evidence="6 7">
    <name type="scientific">Punica granatum</name>
    <name type="common">Pomegranate</name>
    <dbReference type="NCBI Taxonomy" id="22663"/>
    <lineage>
        <taxon>Eukaryota</taxon>
        <taxon>Viridiplantae</taxon>
        <taxon>Streptophyta</taxon>
        <taxon>Embryophyta</taxon>
        <taxon>Tracheophyta</taxon>
        <taxon>Spermatophyta</taxon>
        <taxon>Magnoliopsida</taxon>
        <taxon>eudicotyledons</taxon>
        <taxon>Gunneridae</taxon>
        <taxon>Pentapetalae</taxon>
        <taxon>rosids</taxon>
        <taxon>malvids</taxon>
        <taxon>Myrtales</taxon>
        <taxon>Lythraceae</taxon>
        <taxon>Punica</taxon>
    </lineage>
</organism>
<dbReference type="FunFam" id="2.60.120.330:FF:000079">
    <property type="entry name" value="Protein SRG1"/>
    <property type="match status" value="1"/>
</dbReference>
<sequence length="362" mass="41430">MGSYMDENIIGEDDIPTYAASLLVPNVQEMVRKNPLEVPQRYIRTQEDVAKINCILSPEIPTIDLSSLLGGCRDELEKLHEACQDWGFFQVVNHGMPRQVMRAMNEVTAQFFDLPLEEKNKLSMPSDDIQGYGHAYVVSEDQKLDWSDALILIIYPNHFRRLKYWPTSPEHFRETLESYSSEIRRIGDELMGSVALTMGLDKDAMLKLHGDLLQALRVNYYPTCQKPDEVVGVSPHSDTSIITILLQSDETEGLQIQHDGMWIPVKPIPDALVVNVGDVLEIWTNGKYKSIEHRVVTNEKKPRISLASFIAPLDDMEIEPLDHMVDQERPCKMYKKVKYGEYLRHSMNRKMEGKAHTQMAKA</sequence>
<evidence type="ECO:0000256" key="4">
    <source>
        <dbReference type="RuleBase" id="RU003682"/>
    </source>
</evidence>
<evidence type="ECO:0000256" key="1">
    <source>
        <dbReference type="ARBA" id="ARBA00008056"/>
    </source>
</evidence>
<evidence type="ECO:0000313" key="8">
    <source>
        <dbReference type="Proteomes" id="UP000515151"/>
    </source>
</evidence>
<dbReference type="PROSITE" id="PS51471">
    <property type="entry name" value="FE2OG_OXY"/>
    <property type="match status" value="1"/>
</dbReference>
<reference evidence="6" key="2">
    <citation type="submission" date="2017-06" db="EMBL/GenBank/DDBJ databases">
        <title>The pomegranate genome and the genomics of punicalagin biosynthesis.</title>
        <authorList>
            <person name="Xu C."/>
        </authorList>
    </citation>
    <scope>NUCLEOTIDE SEQUENCE [LARGE SCALE GENOMIC DNA]</scope>
    <source>
        <tissue evidence="6">Fresh leaf</tissue>
    </source>
</reference>
<reference evidence="7" key="1">
    <citation type="journal article" date="2017" name="Plant J.">
        <title>The pomegranate (Punica granatum L.) genome and the genomics of punicalagin biosynthesis.</title>
        <authorList>
            <person name="Qin G."/>
            <person name="Xu C."/>
            <person name="Ming R."/>
            <person name="Tang H."/>
            <person name="Guyot R."/>
            <person name="Kramer E.M."/>
            <person name="Hu Y."/>
            <person name="Yi X."/>
            <person name="Qi Y."/>
            <person name="Xu X."/>
            <person name="Gao Z."/>
            <person name="Pan H."/>
            <person name="Jian J."/>
            <person name="Tian Y."/>
            <person name="Yue Z."/>
            <person name="Xu Y."/>
        </authorList>
    </citation>
    <scope>NUCLEOTIDE SEQUENCE [LARGE SCALE GENOMIC DNA]</scope>
    <source>
        <strain evidence="7">cv. Dabenzi</strain>
    </source>
</reference>
<protein>
    <submittedName>
        <fullName evidence="9">Protein SRG1-like</fullName>
    </submittedName>
</protein>
<reference evidence="8" key="3">
    <citation type="journal article" date="2020" name="Plant Biotechnol. J.">
        <title>The pomegranate (Punica granatum L.) draft genome dissects genetic divergence between soft- and hard-seeded cultivars.</title>
        <authorList>
            <person name="Luo X."/>
            <person name="Li H."/>
            <person name="Wu Z."/>
            <person name="Yao W."/>
            <person name="Zhao P."/>
            <person name="Cao D."/>
            <person name="Yu H."/>
            <person name="Li K."/>
            <person name="Poudel K."/>
            <person name="Zhao D."/>
            <person name="Zhang F."/>
            <person name="Xia X."/>
            <person name="Chen L."/>
            <person name="Wang Q."/>
            <person name="Jing D."/>
            <person name="Cao S."/>
        </authorList>
    </citation>
    <scope>NUCLEOTIDE SEQUENCE [LARGE SCALE GENOMIC DNA]</scope>
</reference>
<dbReference type="OrthoDB" id="288590at2759"/>
<dbReference type="InterPro" id="IPR050295">
    <property type="entry name" value="Plant_2OG-oxidoreductases"/>
</dbReference>
<dbReference type="Pfam" id="PF14226">
    <property type="entry name" value="DIOX_N"/>
    <property type="match status" value="1"/>
</dbReference>
<dbReference type="PANTHER" id="PTHR47991">
    <property type="entry name" value="OXOGLUTARATE/IRON-DEPENDENT DIOXYGENASE"/>
    <property type="match status" value="1"/>
</dbReference>